<name>A0ABW3RDJ2_9FLAO</name>
<reference evidence="2" key="1">
    <citation type="journal article" date="2019" name="Int. J. Syst. Evol. Microbiol.">
        <title>The Global Catalogue of Microorganisms (GCM) 10K type strain sequencing project: providing services to taxonomists for standard genome sequencing and annotation.</title>
        <authorList>
            <consortium name="The Broad Institute Genomics Platform"/>
            <consortium name="The Broad Institute Genome Sequencing Center for Infectious Disease"/>
            <person name="Wu L."/>
            <person name="Ma J."/>
        </authorList>
    </citation>
    <scope>NUCLEOTIDE SEQUENCE [LARGE SCALE GENOMIC DNA]</scope>
    <source>
        <strain evidence="2">CCUG 63246</strain>
    </source>
</reference>
<proteinExistence type="predicted"/>
<dbReference type="RefSeq" id="WP_311940307.1">
    <property type="nucleotide sequence ID" value="NZ_JAVSCK010000003.1"/>
</dbReference>
<accession>A0ABW3RDJ2</accession>
<gene>
    <name evidence="1" type="ORF">ACFQ2E_12015</name>
</gene>
<dbReference type="EMBL" id="JBHTLJ010000003">
    <property type="protein sequence ID" value="MFD1163150.1"/>
    <property type="molecule type" value="Genomic_DNA"/>
</dbReference>
<comment type="caution">
    <text evidence="1">The sequence shown here is derived from an EMBL/GenBank/DDBJ whole genome shotgun (WGS) entry which is preliminary data.</text>
</comment>
<organism evidence="1 2">
    <name type="scientific">Hwangdonia seohaensis</name>
    <dbReference type="NCBI Taxonomy" id="1240727"/>
    <lineage>
        <taxon>Bacteria</taxon>
        <taxon>Pseudomonadati</taxon>
        <taxon>Bacteroidota</taxon>
        <taxon>Flavobacteriia</taxon>
        <taxon>Flavobacteriales</taxon>
        <taxon>Flavobacteriaceae</taxon>
        <taxon>Hwangdonia</taxon>
    </lineage>
</organism>
<protein>
    <submittedName>
        <fullName evidence="1">Uncharacterized protein</fullName>
    </submittedName>
</protein>
<sequence length="194" mass="23321">MKTIRVLLHPIEKTESVRIDFETELNETDVYESLKLVDYKIYQFIQNDYLYKMKMNELDSENIKYHKFKREKTTWFGLFKKSVTDILIHPKSGFYYPYDFGHYFYLFTKHKININDFENWLNLHFSNPFADFDKCWGIGVSKGFKLLNKDDYFLITNHDLQSDIGITASEIVADKLLEKLDAIENHKKLVFERK</sequence>
<evidence type="ECO:0000313" key="1">
    <source>
        <dbReference type="EMBL" id="MFD1163150.1"/>
    </source>
</evidence>
<keyword evidence="2" id="KW-1185">Reference proteome</keyword>
<dbReference type="Proteomes" id="UP001597163">
    <property type="component" value="Unassembled WGS sequence"/>
</dbReference>
<evidence type="ECO:0000313" key="2">
    <source>
        <dbReference type="Proteomes" id="UP001597163"/>
    </source>
</evidence>